<sequence length="160" mass="16545">MGDASQWLHGLWRFYLGYTDRPVHAASAALLAIFGILVFVDPLFAILAVAAYIAPPVILYIRADDPEAQASRHRRVPDRDPPAPRGDVGREPASSGGRRGAVGDAGSDSDADSDGTDADSDSDGGDGDSDSDGTDTDSDGDDGDTNSDSDGTDTDTDSDG</sequence>
<dbReference type="AlphaFoldDB" id="A0ABD5QGL1"/>
<evidence type="ECO:0000313" key="4">
    <source>
        <dbReference type="Proteomes" id="UP001595925"/>
    </source>
</evidence>
<dbReference type="Proteomes" id="UP001595925">
    <property type="component" value="Unassembled WGS sequence"/>
</dbReference>
<dbReference type="RefSeq" id="WP_224827461.1">
    <property type="nucleotide sequence ID" value="NZ_JAIVEF010000001.1"/>
</dbReference>
<comment type="caution">
    <text evidence="3">The sequence shown here is derived from an EMBL/GenBank/DDBJ whole genome shotgun (WGS) entry which is preliminary data.</text>
</comment>
<gene>
    <name evidence="3" type="ORF">ACFPFO_13395</name>
</gene>
<reference evidence="3 4" key="1">
    <citation type="journal article" date="2019" name="Int. J. Syst. Evol. Microbiol.">
        <title>The Global Catalogue of Microorganisms (GCM) 10K type strain sequencing project: providing services to taxonomists for standard genome sequencing and annotation.</title>
        <authorList>
            <consortium name="The Broad Institute Genomics Platform"/>
            <consortium name="The Broad Institute Genome Sequencing Center for Infectious Disease"/>
            <person name="Wu L."/>
            <person name="Ma J."/>
        </authorList>
    </citation>
    <scope>NUCLEOTIDE SEQUENCE [LARGE SCALE GENOMIC DNA]</scope>
    <source>
        <strain evidence="3 4">CGMCC 1.15824</strain>
    </source>
</reference>
<organism evidence="3 4">
    <name type="scientific">Saliphagus infecundisoli</name>
    <dbReference type="NCBI Taxonomy" id="1849069"/>
    <lineage>
        <taxon>Archaea</taxon>
        <taxon>Methanobacteriati</taxon>
        <taxon>Methanobacteriota</taxon>
        <taxon>Stenosarchaea group</taxon>
        <taxon>Halobacteria</taxon>
        <taxon>Halobacteriales</taxon>
        <taxon>Natrialbaceae</taxon>
        <taxon>Saliphagus</taxon>
    </lineage>
</organism>
<proteinExistence type="predicted"/>
<keyword evidence="4" id="KW-1185">Reference proteome</keyword>
<feature type="compositionally biased region" description="Acidic residues" evidence="1">
    <location>
        <begin position="107"/>
        <end position="160"/>
    </location>
</feature>
<keyword evidence="2" id="KW-1133">Transmembrane helix</keyword>
<keyword evidence="2" id="KW-0812">Transmembrane</keyword>
<protein>
    <submittedName>
        <fullName evidence="3">Uncharacterized protein</fullName>
    </submittedName>
</protein>
<feature type="transmembrane region" description="Helical" evidence="2">
    <location>
        <begin position="28"/>
        <end position="53"/>
    </location>
</feature>
<feature type="region of interest" description="Disordered" evidence="1">
    <location>
        <begin position="68"/>
        <end position="160"/>
    </location>
</feature>
<name>A0ABD5QGL1_9EURY</name>
<evidence type="ECO:0000256" key="2">
    <source>
        <dbReference type="SAM" id="Phobius"/>
    </source>
</evidence>
<keyword evidence="2" id="KW-0472">Membrane</keyword>
<accession>A0ABD5QGL1</accession>
<dbReference type="EMBL" id="JBHSJG010000036">
    <property type="protein sequence ID" value="MFC4988739.1"/>
    <property type="molecule type" value="Genomic_DNA"/>
</dbReference>
<feature type="compositionally biased region" description="Basic and acidic residues" evidence="1">
    <location>
        <begin position="77"/>
        <end position="90"/>
    </location>
</feature>
<evidence type="ECO:0000313" key="3">
    <source>
        <dbReference type="EMBL" id="MFC4988739.1"/>
    </source>
</evidence>
<evidence type="ECO:0000256" key="1">
    <source>
        <dbReference type="SAM" id="MobiDB-lite"/>
    </source>
</evidence>